<dbReference type="Proteomes" id="UP001500604">
    <property type="component" value="Unassembled WGS sequence"/>
</dbReference>
<dbReference type="Pfam" id="PF03400">
    <property type="entry name" value="DDE_Tnp_IS1"/>
    <property type="match status" value="1"/>
</dbReference>
<evidence type="ECO:0000313" key="1">
    <source>
        <dbReference type="EMBL" id="GAA4651449.1"/>
    </source>
</evidence>
<reference evidence="2" key="1">
    <citation type="journal article" date="2019" name="Int. J. Syst. Evol. Microbiol.">
        <title>The Global Catalogue of Microorganisms (GCM) 10K type strain sequencing project: providing services to taxonomists for standard genome sequencing and annotation.</title>
        <authorList>
            <consortium name="The Broad Institute Genomics Platform"/>
            <consortium name="The Broad Institute Genome Sequencing Center for Infectious Disease"/>
            <person name="Wu L."/>
            <person name="Ma J."/>
        </authorList>
    </citation>
    <scope>NUCLEOTIDE SEQUENCE [LARGE SCALE GENOMIC DNA]</scope>
    <source>
        <strain evidence="2">JCM 17805</strain>
    </source>
</reference>
<comment type="caution">
    <text evidence="1">The sequence shown here is derived from an EMBL/GenBank/DDBJ whole genome shotgun (WGS) entry which is preliminary data.</text>
</comment>
<proteinExistence type="predicted"/>
<keyword evidence="2" id="KW-1185">Reference proteome</keyword>
<sequence length="59" mass="7020">MAHVFGRRTKAILNRLIALIKPYKFRFYCNDDRHPYSTELSEDGHVVSKHFTRVLKETI</sequence>
<evidence type="ECO:0000313" key="2">
    <source>
        <dbReference type="Proteomes" id="UP001500604"/>
    </source>
</evidence>
<dbReference type="InterPro" id="IPR005063">
    <property type="entry name" value="Transposase_27"/>
</dbReference>
<evidence type="ECO:0008006" key="3">
    <source>
        <dbReference type="Google" id="ProtNLM"/>
    </source>
</evidence>
<protein>
    <recommendedName>
        <fullName evidence="3">Transposase</fullName>
    </recommendedName>
</protein>
<organism evidence="1 2">
    <name type="scientific">Kistimonas scapharcae</name>
    <dbReference type="NCBI Taxonomy" id="1036133"/>
    <lineage>
        <taxon>Bacteria</taxon>
        <taxon>Pseudomonadati</taxon>
        <taxon>Pseudomonadota</taxon>
        <taxon>Gammaproteobacteria</taxon>
        <taxon>Oceanospirillales</taxon>
        <taxon>Endozoicomonadaceae</taxon>
        <taxon>Kistimonas</taxon>
    </lineage>
</organism>
<accession>A0ABP8V7Q3</accession>
<name>A0ABP8V7Q3_9GAMM</name>
<gene>
    <name evidence="1" type="ORF">GCM10023116_37330</name>
</gene>
<dbReference type="EMBL" id="BAABFL010000452">
    <property type="protein sequence ID" value="GAA4651449.1"/>
    <property type="molecule type" value="Genomic_DNA"/>
</dbReference>